<dbReference type="GO" id="GO:0070773">
    <property type="term" value="F:protein-N-terminal glutamine amidohydrolase activity"/>
    <property type="evidence" value="ECO:0007669"/>
    <property type="project" value="InterPro"/>
</dbReference>
<protein>
    <submittedName>
        <fullName evidence="1">Uncharacterized protein</fullName>
    </submittedName>
</protein>
<evidence type="ECO:0000313" key="1">
    <source>
        <dbReference type="EMBL" id="KAK3377666.1"/>
    </source>
</evidence>
<reference evidence="1" key="1">
    <citation type="journal article" date="2023" name="Mol. Phylogenet. Evol.">
        <title>Genome-scale phylogeny and comparative genomics of the fungal order Sordariales.</title>
        <authorList>
            <person name="Hensen N."/>
            <person name="Bonometti L."/>
            <person name="Westerberg I."/>
            <person name="Brannstrom I.O."/>
            <person name="Guillou S."/>
            <person name="Cros-Aarteil S."/>
            <person name="Calhoun S."/>
            <person name="Haridas S."/>
            <person name="Kuo A."/>
            <person name="Mondo S."/>
            <person name="Pangilinan J."/>
            <person name="Riley R."/>
            <person name="LaButti K."/>
            <person name="Andreopoulos B."/>
            <person name="Lipzen A."/>
            <person name="Chen C."/>
            <person name="Yan M."/>
            <person name="Daum C."/>
            <person name="Ng V."/>
            <person name="Clum A."/>
            <person name="Steindorff A."/>
            <person name="Ohm R.A."/>
            <person name="Martin F."/>
            <person name="Silar P."/>
            <person name="Natvig D.O."/>
            <person name="Lalanne C."/>
            <person name="Gautier V."/>
            <person name="Ament-Velasquez S.L."/>
            <person name="Kruys A."/>
            <person name="Hutchinson M.I."/>
            <person name="Powell A.J."/>
            <person name="Barry K."/>
            <person name="Miller A.N."/>
            <person name="Grigoriev I.V."/>
            <person name="Debuchy R."/>
            <person name="Gladieux P."/>
            <person name="Hiltunen Thoren M."/>
            <person name="Johannesson H."/>
        </authorList>
    </citation>
    <scope>NUCLEOTIDE SEQUENCE</scope>
    <source>
        <strain evidence="1">CBS 232.78</strain>
    </source>
</reference>
<gene>
    <name evidence="1" type="ORF">B0H63DRAFT_222021</name>
</gene>
<reference evidence="1" key="2">
    <citation type="submission" date="2023-06" db="EMBL/GenBank/DDBJ databases">
        <authorList>
            <consortium name="Lawrence Berkeley National Laboratory"/>
            <person name="Haridas S."/>
            <person name="Hensen N."/>
            <person name="Bonometti L."/>
            <person name="Westerberg I."/>
            <person name="Brannstrom I.O."/>
            <person name="Guillou S."/>
            <person name="Cros-Aarteil S."/>
            <person name="Calhoun S."/>
            <person name="Kuo A."/>
            <person name="Mondo S."/>
            <person name="Pangilinan J."/>
            <person name="Riley R."/>
            <person name="LaButti K."/>
            <person name="Andreopoulos B."/>
            <person name="Lipzen A."/>
            <person name="Chen C."/>
            <person name="Yanf M."/>
            <person name="Daum C."/>
            <person name="Ng V."/>
            <person name="Clum A."/>
            <person name="Steindorff A."/>
            <person name="Ohm R."/>
            <person name="Martin F."/>
            <person name="Silar P."/>
            <person name="Natvig D."/>
            <person name="Lalanne C."/>
            <person name="Gautier V."/>
            <person name="Ament-velasquez S.L."/>
            <person name="Kruys A."/>
            <person name="Hutchinson M.I."/>
            <person name="Powell A.J."/>
            <person name="Barry K."/>
            <person name="Miller A.N."/>
            <person name="Grigoriev I.V."/>
            <person name="Debuchy R."/>
            <person name="Gladieux P."/>
            <person name="Thoren M.H."/>
            <person name="Johannesson H."/>
        </authorList>
    </citation>
    <scope>NUCLEOTIDE SEQUENCE</scope>
    <source>
        <strain evidence="1">CBS 232.78</strain>
    </source>
</reference>
<comment type="caution">
    <text evidence="1">The sequence shown here is derived from an EMBL/GenBank/DDBJ whole genome shotgun (WGS) entry which is preliminary data.</text>
</comment>
<dbReference type="PANTHER" id="PTHR11750">
    <property type="entry name" value="PROTEIN N-TERMINAL AMIDASE"/>
    <property type="match status" value="1"/>
</dbReference>
<dbReference type="InterPro" id="IPR039703">
    <property type="entry name" value="Nta1"/>
</dbReference>
<dbReference type="Proteomes" id="UP001285441">
    <property type="component" value="Unassembled WGS sequence"/>
</dbReference>
<dbReference type="PANTHER" id="PTHR11750:SF26">
    <property type="entry name" value="PROTEIN N-TERMINAL AMIDASE"/>
    <property type="match status" value="1"/>
</dbReference>
<organism evidence="1 2">
    <name type="scientific">Podospora didyma</name>
    <dbReference type="NCBI Taxonomy" id="330526"/>
    <lineage>
        <taxon>Eukaryota</taxon>
        <taxon>Fungi</taxon>
        <taxon>Dikarya</taxon>
        <taxon>Ascomycota</taxon>
        <taxon>Pezizomycotina</taxon>
        <taxon>Sordariomycetes</taxon>
        <taxon>Sordariomycetidae</taxon>
        <taxon>Sordariales</taxon>
        <taxon>Podosporaceae</taxon>
        <taxon>Podospora</taxon>
    </lineage>
</organism>
<dbReference type="GO" id="GO:0008418">
    <property type="term" value="F:protein-N-terminal asparagine amidohydrolase activity"/>
    <property type="evidence" value="ECO:0007669"/>
    <property type="project" value="InterPro"/>
</dbReference>
<accession>A0AAE0NBJ7</accession>
<dbReference type="AlphaFoldDB" id="A0AAE0NBJ7"/>
<keyword evidence="2" id="KW-1185">Reference proteome</keyword>
<proteinExistence type="predicted"/>
<evidence type="ECO:0000313" key="2">
    <source>
        <dbReference type="Proteomes" id="UP001285441"/>
    </source>
</evidence>
<name>A0AAE0NBJ7_9PEZI</name>
<dbReference type="EMBL" id="JAULSW010000006">
    <property type="protein sequence ID" value="KAK3377666.1"/>
    <property type="molecule type" value="Genomic_DNA"/>
</dbReference>
<sequence>MKIAYLQFAPSGDVQRDIDTASGLLRTTEPTDLDLLILPLALTRKASIFWRCWTKLVALEYDCIVVTDRNGCIDKAGAKPLKIYGNLDQHRLVQWDSVSVDLLEAKQDVVIVYMSWSIQGAGPADDIPDTLSLRFWIEKLLQPLLRAERPEETIVVFCNRCGIDGDVFYTGTSTVVGIQAGEVILYGWLGELERLLVGDTTARLGKLVQNGEHDPKTASAAKKEP</sequence>
<dbReference type="GO" id="GO:0030163">
    <property type="term" value="P:protein catabolic process"/>
    <property type="evidence" value="ECO:0007669"/>
    <property type="project" value="TreeGrafter"/>
</dbReference>